<dbReference type="OrthoDB" id="6358750at2"/>
<evidence type="ECO:0000259" key="1">
    <source>
        <dbReference type="Pfam" id="PF19657"/>
    </source>
</evidence>
<name>A0A1Y0IAC4_9GAMM</name>
<dbReference type="RefSeq" id="WP_087462309.1">
    <property type="nucleotide sequence ID" value="NZ_CP021425.1"/>
</dbReference>
<evidence type="ECO:0000313" key="3">
    <source>
        <dbReference type="Proteomes" id="UP000196027"/>
    </source>
</evidence>
<dbReference type="KEGG" id="ome:OLMES_3373"/>
<feature type="domain" description="DUF6160" evidence="1">
    <location>
        <begin position="16"/>
        <end position="54"/>
    </location>
</feature>
<dbReference type="AlphaFoldDB" id="A0A1Y0IAC4"/>
<sequence>MVSSLTKNKKSVISILGAVFAILTIEVHAELKQLDDATLSDVTGQAFIAIDENNYATGDANVDYLRINLGLKIETQLNADRLEFGNYEREDPYGEARDADIIFDNFSLGTIYDEAYYASNPRVAKPLKSDGTEYSDGEIVPFSITDPFLEFALDKTTGRPVGVRLGLGEAQGLLSASIQSLTGDLNIDVLDRGEGLTEASSDGNIFDQLVVLLAPYLTSGDPLEAKAVLLDADGNPDPIRATMAGIPNGEEFVIRDTNFFTRFAISLLGPVLSSEVDIQGDDIYLTVQDCAVIGINTCFNLDTFNTLAIGEQTMVGDRSYLTGPESGAFLAFQSRDLKWLRDVSLTNPSAEDFVDATRGAYLNVPNGLTLNLNEAFQGIERAQTEYIDRGVGLF</sequence>
<gene>
    <name evidence="2" type="ORF">OLMES_3373</name>
</gene>
<keyword evidence="3" id="KW-1185">Reference proteome</keyword>
<proteinExistence type="predicted"/>
<dbReference type="Proteomes" id="UP000196027">
    <property type="component" value="Chromosome"/>
</dbReference>
<dbReference type="EMBL" id="CP021425">
    <property type="protein sequence ID" value="ARU57411.1"/>
    <property type="molecule type" value="Genomic_DNA"/>
</dbReference>
<accession>A0A1Y0IAC4</accession>
<dbReference type="InterPro" id="IPR046158">
    <property type="entry name" value="DUF6160"/>
</dbReference>
<dbReference type="Pfam" id="PF19657">
    <property type="entry name" value="DUF6160"/>
    <property type="match status" value="1"/>
</dbReference>
<organism evidence="2 3">
    <name type="scientific">Oleiphilus messinensis</name>
    <dbReference type="NCBI Taxonomy" id="141451"/>
    <lineage>
        <taxon>Bacteria</taxon>
        <taxon>Pseudomonadati</taxon>
        <taxon>Pseudomonadota</taxon>
        <taxon>Gammaproteobacteria</taxon>
        <taxon>Oceanospirillales</taxon>
        <taxon>Oleiphilaceae</taxon>
        <taxon>Oleiphilus</taxon>
    </lineage>
</organism>
<evidence type="ECO:0000313" key="2">
    <source>
        <dbReference type="EMBL" id="ARU57411.1"/>
    </source>
</evidence>
<protein>
    <recommendedName>
        <fullName evidence="1">DUF6160 domain-containing protein</fullName>
    </recommendedName>
</protein>
<reference evidence="2 3" key="1">
    <citation type="submission" date="2017-05" db="EMBL/GenBank/DDBJ databases">
        <title>Genomic insights into alkan degradation activity of Oleiphilus messinensis.</title>
        <authorList>
            <person name="Kozyavkin S.A."/>
            <person name="Slesarev A.I."/>
            <person name="Golyshin P.N."/>
            <person name="Korzhenkov A."/>
            <person name="Golyshina O.N."/>
            <person name="Toshchakov S.V."/>
        </authorList>
    </citation>
    <scope>NUCLEOTIDE SEQUENCE [LARGE SCALE GENOMIC DNA]</scope>
    <source>
        <strain evidence="2 3">ME102</strain>
    </source>
</reference>